<keyword evidence="3 7" id="KW-0479">Metal-binding</keyword>
<evidence type="ECO:0000256" key="1">
    <source>
        <dbReference type="ARBA" id="ARBA00006217"/>
    </source>
</evidence>
<dbReference type="PATRIC" id="fig|1385369.3.peg.678"/>
<keyword evidence="9" id="KW-1185">Reference proteome</keyword>
<organism evidence="8 9">
    <name type="scientific">Skermanella stibiiresistens SB22</name>
    <dbReference type="NCBI Taxonomy" id="1385369"/>
    <lineage>
        <taxon>Bacteria</taxon>
        <taxon>Pseudomonadati</taxon>
        <taxon>Pseudomonadota</taxon>
        <taxon>Alphaproteobacteria</taxon>
        <taxon>Rhodospirillales</taxon>
        <taxon>Azospirillaceae</taxon>
        <taxon>Skermanella</taxon>
    </lineage>
</organism>
<dbReference type="GO" id="GO:0004089">
    <property type="term" value="F:carbonate dehydratase activity"/>
    <property type="evidence" value="ECO:0007669"/>
    <property type="project" value="UniProtKB-EC"/>
</dbReference>
<dbReference type="STRING" id="1385369.N825_18750"/>
<dbReference type="RefSeq" id="WP_084164267.1">
    <property type="nucleotide sequence ID" value="NZ_AVFL01000002.1"/>
</dbReference>
<evidence type="ECO:0000256" key="5">
    <source>
        <dbReference type="ARBA" id="ARBA00023239"/>
    </source>
</evidence>
<evidence type="ECO:0000313" key="9">
    <source>
        <dbReference type="Proteomes" id="UP000019486"/>
    </source>
</evidence>
<comment type="catalytic activity">
    <reaction evidence="6">
        <text>hydrogencarbonate + H(+) = CO2 + H2O</text>
        <dbReference type="Rhea" id="RHEA:10748"/>
        <dbReference type="ChEBI" id="CHEBI:15377"/>
        <dbReference type="ChEBI" id="CHEBI:15378"/>
        <dbReference type="ChEBI" id="CHEBI:16526"/>
        <dbReference type="ChEBI" id="CHEBI:17544"/>
        <dbReference type="EC" id="4.2.1.1"/>
    </reaction>
</comment>
<evidence type="ECO:0000256" key="3">
    <source>
        <dbReference type="ARBA" id="ARBA00022723"/>
    </source>
</evidence>
<proteinExistence type="inferred from homology"/>
<dbReference type="AlphaFoldDB" id="W9HB89"/>
<comment type="similarity">
    <text evidence="1">Belongs to the beta-class carbonic anhydrase family.</text>
</comment>
<dbReference type="Gene3D" id="3.40.1050.10">
    <property type="entry name" value="Carbonic anhydrase"/>
    <property type="match status" value="1"/>
</dbReference>
<evidence type="ECO:0000256" key="2">
    <source>
        <dbReference type="ARBA" id="ARBA00012925"/>
    </source>
</evidence>
<feature type="binding site" evidence="7">
    <location>
        <position position="41"/>
    </location>
    <ligand>
        <name>Zn(2+)</name>
        <dbReference type="ChEBI" id="CHEBI:29105"/>
    </ligand>
</feature>
<dbReference type="PANTHER" id="PTHR11002:SF76">
    <property type="entry name" value="CARBONIC ANHYDRASE"/>
    <property type="match status" value="1"/>
</dbReference>
<sequence>MTSPLGTGISRFQKGFYRRHRHAYRTLASEGQKPETLFIACADSRVIPSAITSAKPGDLFELRNVGNMVPAYGSNCDSTGSAIEYSLHVLGVKRIIVCGHSKCGACNALLTGKAPDELTQTVSWIEQGRGVRELLLSSLEGEEFDLETALLDDAHKHQLEGAFERAMVVHQLKNLMTYPEVARRVEDGSLEIHGWHYGIENGVVEEFDSENLVFKPVKADDPPKLLGRTLQSFTSLSW</sequence>
<feature type="binding site" evidence="7">
    <location>
        <position position="103"/>
    </location>
    <ligand>
        <name>Zn(2+)</name>
        <dbReference type="ChEBI" id="CHEBI:29105"/>
    </ligand>
</feature>
<dbReference type="Pfam" id="PF00484">
    <property type="entry name" value="Pro_CA"/>
    <property type="match status" value="1"/>
</dbReference>
<feature type="binding site" evidence="7">
    <location>
        <position position="43"/>
    </location>
    <ligand>
        <name>Zn(2+)</name>
        <dbReference type="ChEBI" id="CHEBI:29105"/>
    </ligand>
</feature>
<dbReference type="GO" id="GO:0015976">
    <property type="term" value="P:carbon utilization"/>
    <property type="evidence" value="ECO:0007669"/>
    <property type="project" value="InterPro"/>
</dbReference>
<dbReference type="InterPro" id="IPR036874">
    <property type="entry name" value="Carbonic_anhydrase_sf"/>
</dbReference>
<dbReference type="SMART" id="SM00947">
    <property type="entry name" value="Pro_CA"/>
    <property type="match status" value="1"/>
</dbReference>
<dbReference type="PROSITE" id="PS00704">
    <property type="entry name" value="PROK_CO2_ANHYDRASE_1"/>
    <property type="match status" value="1"/>
</dbReference>
<dbReference type="GO" id="GO:0008270">
    <property type="term" value="F:zinc ion binding"/>
    <property type="evidence" value="ECO:0007669"/>
    <property type="project" value="InterPro"/>
</dbReference>
<keyword evidence="4 7" id="KW-0862">Zinc</keyword>
<feature type="binding site" evidence="7">
    <location>
        <position position="100"/>
    </location>
    <ligand>
        <name>Zn(2+)</name>
        <dbReference type="ChEBI" id="CHEBI:29105"/>
    </ligand>
</feature>
<evidence type="ECO:0000256" key="4">
    <source>
        <dbReference type="ARBA" id="ARBA00022833"/>
    </source>
</evidence>
<evidence type="ECO:0000256" key="6">
    <source>
        <dbReference type="ARBA" id="ARBA00048348"/>
    </source>
</evidence>
<comment type="caution">
    <text evidence="8">The sequence shown here is derived from an EMBL/GenBank/DDBJ whole genome shotgun (WGS) entry which is preliminary data.</text>
</comment>
<dbReference type="InterPro" id="IPR001765">
    <property type="entry name" value="Carbonic_anhydrase"/>
</dbReference>
<name>W9HB89_9PROT</name>
<dbReference type="Proteomes" id="UP000019486">
    <property type="component" value="Unassembled WGS sequence"/>
</dbReference>
<dbReference type="EMBL" id="AVFL01000002">
    <property type="protein sequence ID" value="EWY41982.1"/>
    <property type="molecule type" value="Genomic_DNA"/>
</dbReference>
<evidence type="ECO:0000256" key="7">
    <source>
        <dbReference type="PIRSR" id="PIRSR601765-1"/>
    </source>
</evidence>
<dbReference type="EC" id="4.2.1.1" evidence="2"/>
<gene>
    <name evidence="8" type="ORF">N825_18750</name>
</gene>
<dbReference type="InterPro" id="IPR015892">
    <property type="entry name" value="Carbonic_anhydrase_CS"/>
</dbReference>
<dbReference type="SUPFAM" id="SSF53056">
    <property type="entry name" value="beta-carbonic anhydrase, cab"/>
    <property type="match status" value="1"/>
</dbReference>
<dbReference type="OrthoDB" id="9797527at2"/>
<protein>
    <recommendedName>
        <fullName evidence="2">carbonic anhydrase</fullName>
        <ecNumber evidence="2">4.2.1.1</ecNumber>
    </recommendedName>
</protein>
<dbReference type="PANTHER" id="PTHR11002">
    <property type="entry name" value="CARBONIC ANHYDRASE"/>
    <property type="match status" value="1"/>
</dbReference>
<accession>W9HB89</accession>
<keyword evidence="5" id="KW-0456">Lyase</keyword>
<comment type="cofactor">
    <cofactor evidence="7">
        <name>Zn(2+)</name>
        <dbReference type="ChEBI" id="CHEBI:29105"/>
    </cofactor>
    <text evidence="7">Binds 1 zinc ion per subunit.</text>
</comment>
<evidence type="ECO:0000313" key="8">
    <source>
        <dbReference type="EMBL" id="EWY41982.1"/>
    </source>
</evidence>
<reference evidence="8 9" key="1">
    <citation type="submission" date="2013-08" db="EMBL/GenBank/DDBJ databases">
        <title>The genome sequence of Skermanella stibiiresistens.</title>
        <authorList>
            <person name="Zhu W."/>
            <person name="Wang G."/>
        </authorList>
    </citation>
    <scope>NUCLEOTIDE SEQUENCE [LARGE SCALE GENOMIC DNA]</scope>
    <source>
        <strain evidence="8 9">SB22</strain>
    </source>
</reference>